<name>A0ABW8V3C4_9RHOB</name>
<reference evidence="2 3" key="1">
    <citation type="submission" date="2024-08" db="EMBL/GenBank/DDBJ databases">
        <title>Tateyamaria sp. nov., isolated from marine algae.</title>
        <authorList>
            <person name="Choi B.J."/>
            <person name="Kim J.M."/>
            <person name="Lee J.K."/>
            <person name="Choi D.G."/>
            <person name="Bayburt H."/>
            <person name="Baek J.H."/>
            <person name="Han D.M."/>
            <person name="Jeon C.O."/>
        </authorList>
    </citation>
    <scope>NUCLEOTIDE SEQUENCE [LARGE SCALE GENOMIC DNA]</scope>
    <source>
        <strain evidence="2 3">KMU-156</strain>
    </source>
</reference>
<keyword evidence="3" id="KW-1185">Reference proteome</keyword>
<dbReference type="InterPro" id="IPR004360">
    <property type="entry name" value="Glyas_Fos-R_dOase_dom"/>
</dbReference>
<dbReference type="PROSITE" id="PS51819">
    <property type="entry name" value="VOC"/>
    <property type="match status" value="1"/>
</dbReference>
<dbReference type="InterPro" id="IPR037523">
    <property type="entry name" value="VOC_core"/>
</dbReference>
<evidence type="ECO:0000313" key="3">
    <source>
        <dbReference type="Proteomes" id="UP001627408"/>
    </source>
</evidence>
<dbReference type="SUPFAM" id="SSF54593">
    <property type="entry name" value="Glyoxalase/Bleomycin resistance protein/Dihydroxybiphenyl dioxygenase"/>
    <property type="match status" value="1"/>
</dbReference>
<evidence type="ECO:0000313" key="2">
    <source>
        <dbReference type="EMBL" id="MFL4471888.1"/>
    </source>
</evidence>
<comment type="caution">
    <text evidence="2">The sequence shown here is derived from an EMBL/GenBank/DDBJ whole genome shotgun (WGS) entry which is preliminary data.</text>
</comment>
<dbReference type="InterPro" id="IPR052164">
    <property type="entry name" value="Anthracycline_SecMetBiosynth"/>
</dbReference>
<accession>A0ABW8V3C4</accession>
<evidence type="ECO:0000259" key="1">
    <source>
        <dbReference type="PROSITE" id="PS51819"/>
    </source>
</evidence>
<organism evidence="2 3">
    <name type="scientific">Tateyamaria armeniaca</name>
    <dbReference type="NCBI Taxonomy" id="2518930"/>
    <lineage>
        <taxon>Bacteria</taxon>
        <taxon>Pseudomonadati</taxon>
        <taxon>Pseudomonadota</taxon>
        <taxon>Alphaproteobacteria</taxon>
        <taxon>Rhodobacterales</taxon>
        <taxon>Roseobacteraceae</taxon>
        <taxon>Tateyamaria</taxon>
    </lineage>
</organism>
<sequence>MSYTNATPVLRVSDYQRARAFYTDILGFEVMEEAGEPIVGFGILRAGAAQVFLMAWDGPEAEYKRWRVYLYPQDLDARLAQIAEAGGTHTGPVVTEYGMREAEVTDPDGNVICLGEDAG</sequence>
<gene>
    <name evidence="2" type="ORF">ACERZ8_19145</name>
</gene>
<dbReference type="Pfam" id="PF00903">
    <property type="entry name" value="Glyoxalase"/>
    <property type="match status" value="1"/>
</dbReference>
<dbReference type="Gene3D" id="3.10.180.10">
    <property type="entry name" value="2,3-Dihydroxybiphenyl 1,2-Dioxygenase, domain 1"/>
    <property type="match status" value="1"/>
</dbReference>
<protein>
    <submittedName>
        <fullName evidence="2">VOC family protein</fullName>
    </submittedName>
</protein>
<dbReference type="RefSeq" id="WP_407593755.1">
    <property type="nucleotide sequence ID" value="NZ_JBHDIY010000002.1"/>
</dbReference>
<proteinExistence type="predicted"/>
<dbReference type="Proteomes" id="UP001627408">
    <property type="component" value="Unassembled WGS sequence"/>
</dbReference>
<feature type="domain" description="VOC" evidence="1">
    <location>
        <begin position="2"/>
        <end position="117"/>
    </location>
</feature>
<dbReference type="PANTHER" id="PTHR33993">
    <property type="entry name" value="GLYOXALASE-RELATED"/>
    <property type="match status" value="1"/>
</dbReference>
<dbReference type="EMBL" id="JBHDIY010000002">
    <property type="protein sequence ID" value="MFL4471888.1"/>
    <property type="molecule type" value="Genomic_DNA"/>
</dbReference>
<dbReference type="InterPro" id="IPR029068">
    <property type="entry name" value="Glyas_Bleomycin-R_OHBP_Dase"/>
</dbReference>